<dbReference type="SUPFAM" id="SSF53218">
    <property type="entry name" value="Molybdenum cofactor biosynthesis proteins"/>
    <property type="match status" value="1"/>
</dbReference>
<evidence type="ECO:0000256" key="3">
    <source>
        <dbReference type="ARBA" id="ARBA00006112"/>
    </source>
</evidence>
<keyword evidence="9" id="KW-1185">Reference proteome</keyword>
<organism evidence="8 9">
    <name type="scientific">Pseudomyxococcus hansupus</name>
    <dbReference type="NCBI Taxonomy" id="1297742"/>
    <lineage>
        <taxon>Bacteria</taxon>
        <taxon>Pseudomonadati</taxon>
        <taxon>Myxococcota</taxon>
        <taxon>Myxococcia</taxon>
        <taxon>Myxococcales</taxon>
        <taxon>Cystobacterineae</taxon>
        <taxon>Myxococcaceae</taxon>
        <taxon>Pseudomyxococcus</taxon>
    </lineage>
</organism>
<dbReference type="KEGG" id="mym:A176_004266"/>
<dbReference type="PANTHER" id="PTHR43232">
    <property type="entry name" value="MOLYBDENUM COFACTOR BIOSYNTHESIS PROTEIN B"/>
    <property type="match status" value="1"/>
</dbReference>
<dbReference type="InterPro" id="IPR012245">
    <property type="entry name" value="MoaB"/>
</dbReference>
<dbReference type="SMART" id="SM00852">
    <property type="entry name" value="MoCF_biosynth"/>
    <property type="match status" value="1"/>
</dbReference>
<dbReference type="GO" id="GO:0005829">
    <property type="term" value="C:cytosol"/>
    <property type="evidence" value="ECO:0007669"/>
    <property type="project" value="TreeGrafter"/>
</dbReference>
<feature type="compositionally biased region" description="Basic and acidic residues" evidence="6">
    <location>
        <begin position="25"/>
        <end position="78"/>
    </location>
</feature>
<dbReference type="PANTHER" id="PTHR43232:SF2">
    <property type="entry name" value="MOLYBDENUM COFACTOR BIOSYNTHESIS PROTEIN B"/>
    <property type="match status" value="1"/>
</dbReference>
<feature type="compositionally biased region" description="Basic residues" evidence="6">
    <location>
        <begin position="15"/>
        <end position="24"/>
    </location>
</feature>
<protein>
    <recommendedName>
        <fullName evidence="4">Molybdenum cofactor biosynthesis protein B</fullName>
    </recommendedName>
</protein>
<evidence type="ECO:0000256" key="5">
    <source>
        <dbReference type="ARBA" id="ARBA00023150"/>
    </source>
</evidence>
<evidence type="ECO:0000259" key="7">
    <source>
        <dbReference type="SMART" id="SM00852"/>
    </source>
</evidence>
<dbReference type="InterPro" id="IPR001453">
    <property type="entry name" value="MoaB/Mog_dom"/>
</dbReference>
<dbReference type="Pfam" id="PF00994">
    <property type="entry name" value="MoCF_biosynth"/>
    <property type="match status" value="1"/>
</dbReference>
<dbReference type="EMBL" id="CP012109">
    <property type="protein sequence ID" value="AKQ67354.1"/>
    <property type="molecule type" value="Genomic_DNA"/>
</dbReference>
<evidence type="ECO:0000256" key="2">
    <source>
        <dbReference type="ARBA" id="ARBA00005046"/>
    </source>
</evidence>
<dbReference type="STRING" id="1297742.A176_004266"/>
<accession>A0A0H4WX17</accession>
<proteinExistence type="inferred from homology"/>
<dbReference type="Proteomes" id="UP000009026">
    <property type="component" value="Chromosome"/>
</dbReference>
<evidence type="ECO:0000313" key="9">
    <source>
        <dbReference type="Proteomes" id="UP000009026"/>
    </source>
</evidence>
<evidence type="ECO:0000256" key="1">
    <source>
        <dbReference type="ARBA" id="ARBA00003487"/>
    </source>
</evidence>
<evidence type="ECO:0000313" key="8">
    <source>
        <dbReference type="EMBL" id="AKQ67354.1"/>
    </source>
</evidence>
<feature type="region of interest" description="Disordered" evidence="6">
    <location>
        <begin position="1"/>
        <end position="106"/>
    </location>
</feature>
<dbReference type="AlphaFoldDB" id="A0A0H4WX17"/>
<dbReference type="PROSITE" id="PS01078">
    <property type="entry name" value="MOCF_BIOSYNTHESIS_1"/>
    <property type="match status" value="1"/>
</dbReference>
<feature type="compositionally biased region" description="Basic and acidic residues" evidence="6">
    <location>
        <begin position="1"/>
        <end position="14"/>
    </location>
</feature>
<comment type="function">
    <text evidence="1">May be involved in the biosynthesis of molybdopterin.</text>
</comment>
<dbReference type="InterPro" id="IPR008284">
    <property type="entry name" value="MoCF_biosynth_CS"/>
</dbReference>
<dbReference type="PATRIC" id="fig|1297742.4.peg.4308"/>
<feature type="compositionally biased region" description="Basic and acidic residues" evidence="6">
    <location>
        <begin position="95"/>
        <end position="106"/>
    </location>
</feature>
<dbReference type="CDD" id="cd00886">
    <property type="entry name" value="MogA_MoaB"/>
    <property type="match status" value="1"/>
</dbReference>
<dbReference type="UniPathway" id="UPA00344"/>
<dbReference type="NCBIfam" id="TIGR00177">
    <property type="entry name" value="molyb_syn"/>
    <property type="match status" value="1"/>
</dbReference>
<sequence length="265" mass="28819">MAHDGHDSEHDGAHGHGHAHRHDPHGHDHGPADSGHSHEHSHGHTHEHRHGEHSHTHEHAHSHRHEHEHGPGHHDHAHEHHGHTHEHHHHHHAPHAHDAGPVAEHKAHAPVHVSAFVVTCSDSRDAARDESGRVLRDGLEAAGHTLAGSVVVKDDPEAIRAALETARESGARAVLFTGGTGIGRRDCTVEALRPLFEKELPGFGELFRMLSYRQVGSAAMMSRATAGTYQGMILFALPGSPKAVRLALEALILPELGHAVRELSR</sequence>
<evidence type="ECO:0000256" key="4">
    <source>
        <dbReference type="ARBA" id="ARBA00015262"/>
    </source>
</evidence>
<keyword evidence="5" id="KW-0501">Molybdenum cofactor biosynthesis</keyword>
<gene>
    <name evidence="8" type="ORF">A176_004266</name>
</gene>
<comment type="pathway">
    <text evidence="2">Cofactor biosynthesis; molybdopterin biosynthesis.</text>
</comment>
<feature type="domain" description="MoaB/Mog" evidence="7">
    <location>
        <begin position="116"/>
        <end position="259"/>
    </location>
</feature>
<feature type="compositionally biased region" description="Basic residues" evidence="6">
    <location>
        <begin position="79"/>
        <end position="94"/>
    </location>
</feature>
<dbReference type="Gene3D" id="3.40.980.10">
    <property type="entry name" value="MoaB/Mog-like domain"/>
    <property type="match status" value="1"/>
</dbReference>
<evidence type="ECO:0000256" key="6">
    <source>
        <dbReference type="SAM" id="MobiDB-lite"/>
    </source>
</evidence>
<reference evidence="8 9" key="1">
    <citation type="journal article" date="2016" name="PLoS ONE">
        <title>Complete Genome Sequence and Comparative Genomics of a Novel Myxobacterium Myxococcus hansupus.</title>
        <authorList>
            <person name="Sharma G."/>
            <person name="Narwani T."/>
            <person name="Subramanian S."/>
        </authorList>
    </citation>
    <scope>NUCLEOTIDE SEQUENCE [LARGE SCALE GENOMIC DNA]</scope>
    <source>
        <strain evidence="9">mixupus</strain>
    </source>
</reference>
<comment type="similarity">
    <text evidence="3">Belongs to the MoaB/Mog family.</text>
</comment>
<dbReference type="eggNOG" id="COG0521">
    <property type="taxonomic scope" value="Bacteria"/>
</dbReference>
<dbReference type="InterPro" id="IPR036425">
    <property type="entry name" value="MoaB/Mog-like_dom_sf"/>
</dbReference>
<dbReference type="GO" id="GO:0006777">
    <property type="term" value="P:Mo-molybdopterin cofactor biosynthetic process"/>
    <property type="evidence" value="ECO:0007669"/>
    <property type="project" value="UniProtKB-KW"/>
</dbReference>
<dbReference type="FunFam" id="3.40.980.10:FF:000006">
    <property type="entry name" value="Molybdenum cofactor biosynthesis protein B"/>
    <property type="match status" value="1"/>
</dbReference>
<name>A0A0H4WX17_9BACT</name>